<evidence type="ECO:0000259" key="13">
    <source>
        <dbReference type="Pfam" id="PF03416"/>
    </source>
</evidence>
<organism evidence="14 15">
    <name type="scientific">Lingula anatina</name>
    <name type="common">Brachiopod</name>
    <name type="synonym">Lingula unguis</name>
    <dbReference type="NCBI Taxonomy" id="7574"/>
    <lineage>
        <taxon>Eukaryota</taxon>
        <taxon>Metazoa</taxon>
        <taxon>Spiralia</taxon>
        <taxon>Lophotrochozoa</taxon>
        <taxon>Brachiopoda</taxon>
        <taxon>Linguliformea</taxon>
        <taxon>Lingulata</taxon>
        <taxon>Lingulida</taxon>
        <taxon>Linguloidea</taxon>
        <taxon>Lingulidae</taxon>
        <taxon>Lingula</taxon>
    </lineage>
</organism>
<comment type="subcellular location">
    <subcellularLocation>
        <location evidence="1 11">Cytoplasm</location>
    </subcellularLocation>
</comment>
<dbReference type="OrthoDB" id="2960936at2759"/>
<evidence type="ECO:0000256" key="8">
    <source>
        <dbReference type="ARBA" id="ARBA00022927"/>
    </source>
</evidence>
<feature type="compositionally biased region" description="Low complexity" evidence="12">
    <location>
        <begin position="45"/>
        <end position="72"/>
    </location>
</feature>
<dbReference type="GO" id="GO:0034727">
    <property type="term" value="P:piecemeal microautophagy of the nucleus"/>
    <property type="evidence" value="ECO:0007669"/>
    <property type="project" value="TreeGrafter"/>
</dbReference>
<name>A0A1S3KAA7_LINAN</name>
<keyword evidence="8 11" id="KW-0653">Protein transport</keyword>
<evidence type="ECO:0000256" key="4">
    <source>
        <dbReference type="ARBA" id="ARBA00022490"/>
    </source>
</evidence>
<gene>
    <name evidence="15" type="primary">LOC106180057</name>
</gene>
<dbReference type="GeneID" id="106180057"/>
<dbReference type="GO" id="GO:0005737">
    <property type="term" value="C:cytoplasm"/>
    <property type="evidence" value="ECO:0007669"/>
    <property type="project" value="UniProtKB-SubCell"/>
</dbReference>
<dbReference type="GO" id="GO:0000045">
    <property type="term" value="P:autophagosome assembly"/>
    <property type="evidence" value="ECO:0007669"/>
    <property type="project" value="TreeGrafter"/>
</dbReference>
<evidence type="ECO:0000313" key="14">
    <source>
        <dbReference type="Proteomes" id="UP000085678"/>
    </source>
</evidence>
<dbReference type="RefSeq" id="XP_013419384.1">
    <property type="nucleotide sequence ID" value="XM_013563930.2"/>
</dbReference>
<evidence type="ECO:0000256" key="6">
    <source>
        <dbReference type="ARBA" id="ARBA00022801"/>
    </source>
</evidence>
<feature type="region of interest" description="Disordered" evidence="12">
    <location>
        <begin position="845"/>
        <end position="864"/>
    </location>
</feature>
<dbReference type="PANTHER" id="PTHR22624">
    <property type="entry name" value="CYSTEINE PROTEASE ATG4"/>
    <property type="match status" value="1"/>
</dbReference>
<comment type="function">
    <text evidence="11">Cysteine protease that plays a key role in autophagy by mediating both proteolytic activation and delipidation of ATG8 family proteins.</text>
</comment>
<dbReference type="EC" id="3.4.22.-" evidence="11"/>
<dbReference type="GO" id="GO:0000423">
    <property type="term" value="P:mitophagy"/>
    <property type="evidence" value="ECO:0007669"/>
    <property type="project" value="TreeGrafter"/>
</dbReference>
<dbReference type="GO" id="GO:0019786">
    <property type="term" value="F:protein-phosphatidylethanolamide deconjugating activity"/>
    <property type="evidence" value="ECO:0007669"/>
    <property type="project" value="InterPro"/>
</dbReference>
<keyword evidence="5 11" id="KW-0645">Protease</keyword>
<evidence type="ECO:0000313" key="15">
    <source>
        <dbReference type="RefSeq" id="XP_013419384.1"/>
    </source>
</evidence>
<feature type="domain" description="Peptidase C54 catalytic" evidence="13">
    <location>
        <begin position="254"/>
        <end position="312"/>
    </location>
</feature>
<evidence type="ECO:0000256" key="5">
    <source>
        <dbReference type="ARBA" id="ARBA00022670"/>
    </source>
</evidence>
<dbReference type="Pfam" id="PF03416">
    <property type="entry name" value="Peptidase_C54"/>
    <property type="match status" value="2"/>
</dbReference>
<dbReference type="GO" id="GO:0035973">
    <property type="term" value="P:aggrephagy"/>
    <property type="evidence" value="ECO:0007669"/>
    <property type="project" value="TreeGrafter"/>
</dbReference>
<evidence type="ECO:0000256" key="9">
    <source>
        <dbReference type="ARBA" id="ARBA00023006"/>
    </source>
</evidence>
<dbReference type="InterPro" id="IPR005078">
    <property type="entry name" value="Peptidase_C54"/>
</dbReference>
<keyword evidence="7" id="KW-0788">Thiol protease</keyword>
<comment type="catalytic activity">
    <reaction evidence="10">
        <text>[protein]-C-terminal L-amino acid-glycyl-phosphatidylethanolamide + H2O = [protein]-C-terminal L-amino acid-glycine + a 1,2-diacyl-sn-glycero-3-phosphoethanolamine</text>
        <dbReference type="Rhea" id="RHEA:67548"/>
        <dbReference type="Rhea" id="RHEA-COMP:17323"/>
        <dbReference type="Rhea" id="RHEA-COMP:17324"/>
        <dbReference type="ChEBI" id="CHEBI:15377"/>
        <dbReference type="ChEBI" id="CHEBI:64612"/>
        <dbReference type="ChEBI" id="CHEBI:172940"/>
        <dbReference type="ChEBI" id="CHEBI:172941"/>
    </reaction>
    <physiologicalReaction direction="left-to-right" evidence="10">
        <dbReference type="Rhea" id="RHEA:67549"/>
    </physiologicalReaction>
</comment>
<evidence type="ECO:0000256" key="11">
    <source>
        <dbReference type="RuleBase" id="RU363115"/>
    </source>
</evidence>
<dbReference type="SUPFAM" id="SSF54001">
    <property type="entry name" value="Cysteine proteinases"/>
    <property type="match status" value="2"/>
</dbReference>
<feature type="domain" description="Peptidase C54 catalytic" evidence="13">
    <location>
        <begin position="503"/>
        <end position="798"/>
    </location>
</feature>
<evidence type="ECO:0000256" key="2">
    <source>
        <dbReference type="ARBA" id="ARBA00010958"/>
    </source>
</evidence>
<evidence type="ECO:0000256" key="3">
    <source>
        <dbReference type="ARBA" id="ARBA00022448"/>
    </source>
</evidence>
<dbReference type="Proteomes" id="UP000085678">
    <property type="component" value="Unplaced"/>
</dbReference>
<keyword evidence="3" id="KW-0813">Transport</keyword>
<sequence length="864" mass="98798">MAFAGDSLVLRIPMQRRSQNADVISVSSWNDSVLSLNNDGASSSAISNANGNEHPTAATSTTSTTGTRSLSSDKGTLAAAMDLLKFRKKKKHIETDHEPEDILAGMHRVHLNEYTEPSPTTSSSSSSFVDVANSYLPEHTDTDTNQKKHSDKKHHRHHYFSHHRHKNYQTPVRTISTIDAGPPVEYVPNEDQMDKVKTKIMSAWNNVRYGWTVKTKTHFNHQHPLFLLGKCYHAKNEVGFETETDKQHPPDIELFKQDFISRIWFTYRRGFPTISGSQFTTDCGWGCMLRSGQMMLAQALIMHFLGRAATSTTSTTGTRSLSSDKGTLAAAMDLLKFRKKKKHIETDHEPEDILAGMHRVHLNEYTEPSPTTSSSSFVDVANSYLPEHTDTDTNQKKHSDKKHHRHHYFSHHRHKNYQTPVRTISTIDAGPPVEYVPNEDQMDKVKTKIMSAWNNVRYGWTVKTKTHFNHQHPLFLLGKCYHAKNEVGFETETDKQHPPDIELFKQDFISRIWFTYRRGFPTISGSQFTTDCGWGCMLRSGQMMLAQALIMHFLGRDWNLFLASPSREHDTFHRQIIRWFGDCLSKNTPFSVHRLVQLGKDSGKMPGDWYGPASVAHIIKIAMENAFEFNPILGQVCVYVSQDSTVYKQDIIDLCTKRPRAETFNSSTSLEHSYQETEGASEDHWRAVIILIPVRLGGEILNHIYTPCIQSCLAYDMCIGVIGGKPKHSLYFVGFQDEKLIHLDPHYCQDVVNVVTDNNFPIQSFHCVTPRKMSFSKMDPSCTIGFYCRTRQDFEQFFVHAKEFLSPPKQKGQYPMFIFSEGRSNEVNCESYHPKNDKFLRVRHLNDDGKPRSPSKESEDFVFL</sequence>
<dbReference type="GO" id="GO:0016485">
    <property type="term" value="P:protein processing"/>
    <property type="evidence" value="ECO:0007669"/>
    <property type="project" value="TreeGrafter"/>
</dbReference>
<dbReference type="STRING" id="7574.A0A1S3KAA7"/>
<dbReference type="InterPro" id="IPR038765">
    <property type="entry name" value="Papain-like_cys_pep_sf"/>
</dbReference>
<dbReference type="GO" id="GO:0004197">
    <property type="term" value="F:cysteine-type endopeptidase activity"/>
    <property type="evidence" value="ECO:0007669"/>
    <property type="project" value="TreeGrafter"/>
</dbReference>
<keyword evidence="4 11" id="KW-0963">Cytoplasm</keyword>
<dbReference type="PANTHER" id="PTHR22624:SF52">
    <property type="entry name" value="CYSTEINE PROTEASE"/>
    <property type="match status" value="1"/>
</dbReference>
<evidence type="ECO:0000256" key="10">
    <source>
        <dbReference type="ARBA" id="ARBA00029362"/>
    </source>
</evidence>
<evidence type="ECO:0000256" key="1">
    <source>
        <dbReference type="ARBA" id="ARBA00004496"/>
    </source>
</evidence>
<comment type="similarity">
    <text evidence="2 11">Belongs to the peptidase C54 family.</text>
</comment>
<protein>
    <recommendedName>
        <fullName evidence="11">Cysteine protease</fullName>
        <ecNumber evidence="11">3.4.22.-</ecNumber>
    </recommendedName>
</protein>
<dbReference type="GO" id="GO:0015031">
    <property type="term" value="P:protein transport"/>
    <property type="evidence" value="ECO:0007669"/>
    <property type="project" value="UniProtKB-KW"/>
</dbReference>
<keyword evidence="9 11" id="KW-0072">Autophagy</keyword>
<evidence type="ECO:0000256" key="7">
    <source>
        <dbReference type="ARBA" id="ARBA00022807"/>
    </source>
</evidence>
<feature type="region of interest" description="Disordered" evidence="12">
    <location>
        <begin position="45"/>
        <end position="73"/>
    </location>
</feature>
<keyword evidence="14" id="KW-1185">Reference proteome</keyword>
<dbReference type="InterPro" id="IPR046792">
    <property type="entry name" value="Peptidase_C54_cat"/>
</dbReference>
<keyword evidence="6 11" id="KW-0378">Hydrolase</keyword>
<proteinExistence type="inferred from homology"/>
<reference evidence="15" key="1">
    <citation type="submission" date="2025-08" db="UniProtKB">
        <authorList>
            <consortium name="RefSeq"/>
        </authorList>
    </citation>
    <scope>IDENTIFICATION</scope>
    <source>
        <tissue evidence="15">Gonads</tissue>
    </source>
</reference>
<dbReference type="AlphaFoldDB" id="A0A1S3KAA7"/>
<evidence type="ECO:0000256" key="12">
    <source>
        <dbReference type="SAM" id="MobiDB-lite"/>
    </source>
</evidence>
<dbReference type="KEGG" id="lak:106180057"/>
<dbReference type="InParanoid" id="A0A1S3KAA7"/>
<accession>A0A1S3KAA7</accession>